<dbReference type="AlphaFoldDB" id="A0A6A6PN32"/>
<dbReference type="Proteomes" id="UP000799767">
    <property type="component" value="Unassembled WGS sequence"/>
</dbReference>
<dbReference type="CDD" id="cd14704">
    <property type="entry name" value="bZIP_HY5-like"/>
    <property type="match status" value="1"/>
</dbReference>
<evidence type="ECO:0000256" key="6">
    <source>
        <dbReference type="ARBA" id="ARBA00023242"/>
    </source>
</evidence>
<evidence type="ECO:0000256" key="1">
    <source>
        <dbReference type="ARBA" id="ARBA00004123"/>
    </source>
</evidence>
<dbReference type="GeneID" id="54472371"/>
<dbReference type="SMART" id="SM00338">
    <property type="entry name" value="BRLZ"/>
    <property type="match status" value="1"/>
</dbReference>
<keyword evidence="3" id="KW-0805">Transcription regulation</keyword>
<protein>
    <recommendedName>
        <fullName evidence="9">BZIP domain-containing protein</fullName>
    </recommendedName>
</protein>
<keyword evidence="7" id="KW-0175">Coiled coil</keyword>
<comment type="similarity">
    <text evidence="2">Belongs to the bZIP family.</text>
</comment>
<feature type="region of interest" description="Disordered" evidence="8">
    <location>
        <begin position="70"/>
        <end position="102"/>
    </location>
</feature>
<keyword evidence="6" id="KW-0539">Nucleus</keyword>
<reference evidence="10" key="1">
    <citation type="journal article" date="2020" name="Stud. Mycol.">
        <title>101 Dothideomycetes genomes: a test case for predicting lifestyles and emergence of pathogens.</title>
        <authorList>
            <person name="Haridas S."/>
            <person name="Albert R."/>
            <person name="Binder M."/>
            <person name="Bloem J."/>
            <person name="Labutti K."/>
            <person name="Salamov A."/>
            <person name="Andreopoulos B."/>
            <person name="Baker S."/>
            <person name="Barry K."/>
            <person name="Bills G."/>
            <person name="Bluhm B."/>
            <person name="Cannon C."/>
            <person name="Castanera R."/>
            <person name="Culley D."/>
            <person name="Daum C."/>
            <person name="Ezra D."/>
            <person name="Gonzalez J."/>
            <person name="Henrissat B."/>
            <person name="Kuo A."/>
            <person name="Liang C."/>
            <person name="Lipzen A."/>
            <person name="Lutzoni F."/>
            <person name="Magnuson J."/>
            <person name="Mondo S."/>
            <person name="Nolan M."/>
            <person name="Ohm R."/>
            <person name="Pangilinan J."/>
            <person name="Park H.-J."/>
            <person name="Ramirez L."/>
            <person name="Alfaro M."/>
            <person name="Sun H."/>
            <person name="Tritt A."/>
            <person name="Yoshinaga Y."/>
            <person name="Zwiers L.-H."/>
            <person name="Turgeon B."/>
            <person name="Goodwin S."/>
            <person name="Spatafora J."/>
            <person name="Crous P."/>
            <person name="Grigoriev I."/>
        </authorList>
    </citation>
    <scope>NUCLEOTIDE SEQUENCE</scope>
    <source>
        <strain evidence="10">CBS 113389</strain>
    </source>
</reference>
<dbReference type="GO" id="GO:0005634">
    <property type="term" value="C:nucleus"/>
    <property type="evidence" value="ECO:0007669"/>
    <property type="project" value="UniProtKB-SubCell"/>
</dbReference>
<dbReference type="OrthoDB" id="644067at2759"/>
<evidence type="ECO:0000256" key="8">
    <source>
        <dbReference type="SAM" id="MobiDB-lite"/>
    </source>
</evidence>
<evidence type="ECO:0000259" key="9">
    <source>
        <dbReference type="PROSITE" id="PS50217"/>
    </source>
</evidence>
<evidence type="ECO:0000256" key="7">
    <source>
        <dbReference type="SAM" id="Coils"/>
    </source>
</evidence>
<keyword evidence="4" id="KW-0238">DNA-binding</keyword>
<name>A0A6A6PN32_9PEZI</name>
<dbReference type="RefSeq" id="XP_033587671.1">
    <property type="nucleotide sequence ID" value="XM_033731369.1"/>
</dbReference>
<organism evidence="10 11">
    <name type="scientific">Neohortaea acidophila</name>
    <dbReference type="NCBI Taxonomy" id="245834"/>
    <lineage>
        <taxon>Eukaryota</taxon>
        <taxon>Fungi</taxon>
        <taxon>Dikarya</taxon>
        <taxon>Ascomycota</taxon>
        <taxon>Pezizomycotina</taxon>
        <taxon>Dothideomycetes</taxon>
        <taxon>Dothideomycetidae</taxon>
        <taxon>Mycosphaerellales</taxon>
        <taxon>Teratosphaeriaceae</taxon>
        <taxon>Neohortaea</taxon>
    </lineage>
</organism>
<keyword evidence="5" id="KW-0804">Transcription</keyword>
<accession>A0A6A6PN32</accession>
<dbReference type="GO" id="GO:0003700">
    <property type="term" value="F:DNA-binding transcription factor activity"/>
    <property type="evidence" value="ECO:0007669"/>
    <property type="project" value="InterPro"/>
</dbReference>
<proteinExistence type="inferred from homology"/>
<dbReference type="PROSITE" id="PS50217">
    <property type="entry name" value="BZIP"/>
    <property type="match status" value="1"/>
</dbReference>
<dbReference type="Gene3D" id="1.20.5.170">
    <property type="match status" value="1"/>
</dbReference>
<feature type="domain" description="BZIP" evidence="9">
    <location>
        <begin position="178"/>
        <end position="241"/>
    </location>
</feature>
<gene>
    <name evidence="10" type="ORF">BDY17DRAFT_253728</name>
</gene>
<dbReference type="InterPro" id="IPR004827">
    <property type="entry name" value="bZIP"/>
</dbReference>
<dbReference type="PANTHER" id="PTHR47416:SF8">
    <property type="entry name" value="BASIC-LEUCINE ZIPPER TRANSCRIPTION FACTOR E-RELATED"/>
    <property type="match status" value="1"/>
</dbReference>
<evidence type="ECO:0000256" key="5">
    <source>
        <dbReference type="ARBA" id="ARBA00023163"/>
    </source>
</evidence>
<dbReference type="InterPro" id="IPR046347">
    <property type="entry name" value="bZIP_sf"/>
</dbReference>
<comment type="subcellular location">
    <subcellularLocation>
        <location evidence="1">Nucleus</location>
    </subcellularLocation>
</comment>
<dbReference type="EMBL" id="MU001638">
    <property type="protein sequence ID" value="KAF2481101.1"/>
    <property type="molecule type" value="Genomic_DNA"/>
</dbReference>
<dbReference type="PANTHER" id="PTHR47416">
    <property type="entry name" value="BASIC-LEUCINE ZIPPER TRANSCRIPTION FACTOR F-RELATED"/>
    <property type="match status" value="1"/>
</dbReference>
<evidence type="ECO:0000313" key="11">
    <source>
        <dbReference type="Proteomes" id="UP000799767"/>
    </source>
</evidence>
<evidence type="ECO:0000313" key="10">
    <source>
        <dbReference type="EMBL" id="KAF2481101.1"/>
    </source>
</evidence>
<dbReference type="Pfam" id="PF00170">
    <property type="entry name" value="bZIP_1"/>
    <property type="match status" value="1"/>
</dbReference>
<evidence type="ECO:0000256" key="2">
    <source>
        <dbReference type="ARBA" id="ARBA00007163"/>
    </source>
</evidence>
<feature type="coiled-coil region" evidence="7">
    <location>
        <begin position="231"/>
        <end position="272"/>
    </location>
</feature>
<dbReference type="SUPFAM" id="SSF57959">
    <property type="entry name" value="Leucine zipper domain"/>
    <property type="match status" value="1"/>
</dbReference>
<dbReference type="GO" id="GO:0003677">
    <property type="term" value="F:DNA binding"/>
    <property type="evidence" value="ECO:0007669"/>
    <property type="project" value="UniProtKB-KW"/>
</dbReference>
<feature type="coiled-coil region" evidence="7">
    <location>
        <begin position="169"/>
        <end position="196"/>
    </location>
</feature>
<sequence>MPYPYHDEQHAFSHHPAHQVPPPYGHLTHQAPVAYERNPALRPTTSRIDFDQVPLALIFDGAHYTHARSDSARGSFSQASHPPMLETSEDGGVPPAQLQTPMSPHTHEEWMALPGLQSKNSAQSRRMRGPTPSRTAIELQRAGGVRKKNARIDIPNERNIDAIERLLETENDEDTIKELKQQKRLLRNREAALASRQRKKKHTEELEVQQKNHNQTIESLQTHAYNVEARYEQMRRSNHHLTQQLSEAQRMIDALEEEKREMAMRHTEETSNLRKRLNAFTEHARAEYAAPAMSAVASSTGFTDFNTEMGALNMEASHWDNLLLGADLHNESLDTIDFDAGMGGVAQPLPLTTTAPSQPGAATSSSETNVTSGLLFFLLLCGAFVASRPPNSHIPDLPRVPADIRAAAPQVLNNLLSESHPSLTQQPHALEGLEPRPSNALLNNPRPSRLDDLHQHLTNPTRHQQLDATFALTPSQYASITNINDGPSLFPHNADIVESPTTAPATQHRRRPLAETLAGSALPNEQAQLPASGTSKAEVYTRSLLWDRIPADVVKQFRELVRATHALEAREEVLLRGHEGRRSDDGLHDDE</sequence>
<evidence type="ECO:0000256" key="3">
    <source>
        <dbReference type="ARBA" id="ARBA00023015"/>
    </source>
</evidence>
<evidence type="ECO:0000256" key="4">
    <source>
        <dbReference type="ARBA" id="ARBA00023125"/>
    </source>
</evidence>
<keyword evidence="11" id="KW-1185">Reference proteome</keyword>